<feature type="compositionally biased region" description="Polar residues" evidence="10">
    <location>
        <begin position="1061"/>
        <end position="1091"/>
    </location>
</feature>
<feature type="compositionally biased region" description="Low complexity" evidence="10">
    <location>
        <begin position="408"/>
        <end position="419"/>
    </location>
</feature>
<dbReference type="Pfam" id="PF04096">
    <property type="entry name" value="Nucleoporin2"/>
    <property type="match status" value="1"/>
</dbReference>
<feature type="compositionally biased region" description="Polar residues" evidence="10">
    <location>
        <begin position="1125"/>
        <end position="1139"/>
    </location>
</feature>
<feature type="compositionally biased region" description="Low complexity" evidence="10">
    <location>
        <begin position="578"/>
        <end position="588"/>
    </location>
</feature>
<keyword evidence="5" id="KW-0509">mRNA transport</keyword>
<evidence type="ECO:0000313" key="13">
    <source>
        <dbReference type="Proteomes" id="UP000799770"/>
    </source>
</evidence>
<evidence type="ECO:0000256" key="2">
    <source>
        <dbReference type="ARBA" id="ARBA00008926"/>
    </source>
</evidence>
<dbReference type="GO" id="GO:0034398">
    <property type="term" value="P:telomere tethering at nuclear periphery"/>
    <property type="evidence" value="ECO:0007669"/>
    <property type="project" value="TreeGrafter"/>
</dbReference>
<keyword evidence="13" id="KW-1185">Reference proteome</keyword>
<dbReference type="GO" id="GO:0017056">
    <property type="term" value="F:structural constituent of nuclear pore"/>
    <property type="evidence" value="ECO:0007669"/>
    <property type="project" value="InterPro"/>
</dbReference>
<feature type="compositionally biased region" description="Low complexity" evidence="10">
    <location>
        <begin position="597"/>
        <end position="609"/>
    </location>
</feature>
<feature type="compositionally biased region" description="Polar residues" evidence="10">
    <location>
        <begin position="537"/>
        <end position="557"/>
    </location>
</feature>
<dbReference type="InterPro" id="IPR025574">
    <property type="entry name" value="Nucleoporin_FG_rpt"/>
</dbReference>
<dbReference type="PANTHER" id="PTHR23198">
    <property type="entry name" value="NUCLEOPORIN"/>
    <property type="match status" value="1"/>
</dbReference>
<dbReference type="FunFam" id="1.25.40.690:FF:000003">
    <property type="entry name" value="Nucleoporin SONB, putative"/>
    <property type="match status" value="1"/>
</dbReference>
<dbReference type="GO" id="GO:0051028">
    <property type="term" value="P:mRNA transport"/>
    <property type="evidence" value="ECO:0007669"/>
    <property type="project" value="UniProtKB-KW"/>
</dbReference>
<keyword evidence="3" id="KW-0813">Transport</keyword>
<feature type="compositionally biased region" description="Basic and acidic residues" evidence="10">
    <location>
        <begin position="1144"/>
        <end position="1154"/>
    </location>
</feature>
<keyword evidence="8" id="KW-0906">Nuclear pore complex</keyword>
<feature type="compositionally biased region" description="Gly residues" evidence="10">
    <location>
        <begin position="261"/>
        <end position="274"/>
    </location>
</feature>
<gene>
    <name evidence="12" type="ORF">BDV96DRAFT_573796</name>
</gene>
<feature type="compositionally biased region" description="Polar residues" evidence="10">
    <location>
        <begin position="672"/>
        <end position="683"/>
    </location>
</feature>
<evidence type="ECO:0000256" key="8">
    <source>
        <dbReference type="ARBA" id="ARBA00023132"/>
    </source>
</evidence>
<evidence type="ECO:0000256" key="7">
    <source>
        <dbReference type="ARBA" id="ARBA00023010"/>
    </source>
</evidence>
<dbReference type="Pfam" id="PF13634">
    <property type="entry name" value="Nucleoporin_FG"/>
    <property type="match status" value="3"/>
</dbReference>
<keyword evidence="7" id="KW-0811">Translocation</keyword>
<name>A0A6A5ZD01_9PLEO</name>
<feature type="compositionally biased region" description="Polar residues" evidence="10">
    <location>
        <begin position="1156"/>
        <end position="1166"/>
    </location>
</feature>
<dbReference type="OrthoDB" id="3797628at2759"/>
<dbReference type="GO" id="GO:0003723">
    <property type="term" value="F:RNA binding"/>
    <property type="evidence" value="ECO:0007669"/>
    <property type="project" value="TreeGrafter"/>
</dbReference>
<evidence type="ECO:0000256" key="6">
    <source>
        <dbReference type="ARBA" id="ARBA00022927"/>
    </source>
</evidence>
<feature type="region of interest" description="Disordered" evidence="10">
    <location>
        <begin position="530"/>
        <end position="617"/>
    </location>
</feature>
<protein>
    <submittedName>
        <fullName evidence="12">Nuclear protein 96-domain-containing protein</fullName>
    </submittedName>
</protein>
<feature type="region of interest" description="Disordered" evidence="10">
    <location>
        <begin position="777"/>
        <end position="899"/>
    </location>
</feature>
<feature type="compositionally biased region" description="Gly residues" evidence="10">
    <location>
        <begin position="420"/>
        <end position="431"/>
    </location>
</feature>
<feature type="compositionally biased region" description="Gly residues" evidence="10">
    <location>
        <begin position="290"/>
        <end position="305"/>
    </location>
</feature>
<feature type="compositionally biased region" description="Gly residues" evidence="10">
    <location>
        <begin position="111"/>
        <end position="132"/>
    </location>
</feature>
<feature type="compositionally biased region" description="Low complexity" evidence="10">
    <location>
        <begin position="432"/>
        <end position="445"/>
    </location>
</feature>
<feature type="compositionally biased region" description="Polar residues" evidence="10">
    <location>
        <begin position="874"/>
        <end position="883"/>
    </location>
</feature>
<dbReference type="Gene3D" id="3.30.1610.10">
    <property type="entry name" value="Peptidase S59, nucleoporin"/>
    <property type="match status" value="1"/>
</dbReference>
<feature type="compositionally biased region" description="Low complexity" evidence="10">
    <location>
        <begin position="275"/>
        <end position="289"/>
    </location>
</feature>
<feature type="region of interest" description="Disordered" evidence="10">
    <location>
        <begin position="107"/>
        <end position="191"/>
    </location>
</feature>
<evidence type="ECO:0000256" key="1">
    <source>
        <dbReference type="ARBA" id="ARBA00004567"/>
    </source>
</evidence>
<dbReference type="PROSITE" id="PS51434">
    <property type="entry name" value="NUP_C"/>
    <property type="match status" value="1"/>
</dbReference>
<evidence type="ECO:0000313" key="12">
    <source>
        <dbReference type="EMBL" id="KAF2116321.1"/>
    </source>
</evidence>
<keyword evidence="4" id="KW-0068">Autocatalytic cleavage</keyword>
<dbReference type="GO" id="GO:0044614">
    <property type="term" value="C:nuclear pore cytoplasmic filaments"/>
    <property type="evidence" value="ECO:0007669"/>
    <property type="project" value="TreeGrafter"/>
</dbReference>
<evidence type="ECO:0000256" key="3">
    <source>
        <dbReference type="ARBA" id="ARBA00022448"/>
    </source>
</evidence>
<feature type="compositionally biased region" description="Polar residues" evidence="10">
    <location>
        <begin position="643"/>
        <end position="659"/>
    </location>
</feature>
<comment type="subcellular location">
    <subcellularLocation>
        <location evidence="1">Nucleus</location>
        <location evidence="1">Nuclear pore complex</location>
    </subcellularLocation>
</comment>
<dbReference type="GO" id="GO:0006405">
    <property type="term" value="P:RNA export from nucleus"/>
    <property type="evidence" value="ECO:0007669"/>
    <property type="project" value="TreeGrafter"/>
</dbReference>
<keyword evidence="6" id="KW-0653">Protein transport</keyword>
<dbReference type="GO" id="GO:0006606">
    <property type="term" value="P:protein import into nucleus"/>
    <property type="evidence" value="ECO:0007669"/>
    <property type="project" value="TreeGrafter"/>
</dbReference>
<accession>A0A6A5ZD01</accession>
<feature type="compositionally biased region" description="Gly residues" evidence="10">
    <location>
        <begin position="373"/>
        <end position="400"/>
    </location>
</feature>
<feature type="compositionally biased region" description="Polar residues" evidence="10">
    <location>
        <begin position="245"/>
        <end position="255"/>
    </location>
</feature>
<feature type="region of interest" description="Disordered" evidence="10">
    <location>
        <begin position="639"/>
        <end position="683"/>
    </location>
</feature>
<feature type="compositionally biased region" description="Low complexity" evidence="10">
    <location>
        <begin position="133"/>
        <end position="172"/>
    </location>
</feature>
<keyword evidence="9" id="KW-0539">Nucleus</keyword>
<dbReference type="GO" id="GO:0000973">
    <property type="term" value="P:post-transcriptional tethering of RNA polymerase II gene DNA at nuclear periphery"/>
    <property type="evidence" value="ECO:0007669"/>
    <property type="project" value="TreeGrafter"/>
</dbReference>
<dbReference type="Gene3D" id="1.10.10.2360">
    <property type="match status" value="1"/>
</dbReference>
<feature type="compositionally biased region" description="Acidic residues" evidence="10">
    <location>
        <begin position="1041"/>
        <end position="1050"/>
    </location>
</feature>
<feature type="region of interest" description="Disordered" evidence="10">
    <location>
        <begin position="239"/>
        <end position="510"/>
    </location>
</feature>
<dbReference type="InterPro" id="IPR036903">
    <property type="entry name" value="Nup98_auto-Pept-S59_dom_sf"/>
</dbReference>
<dbReference type="Pfam" id="PF12110">
    <property type="entry name" value="Nup96"/>
    <property type="match status" value="1"/>
</dbReference>
<feature type="domain" description="Peptidase S59" evidence="11">
    <location>
        <begin position="892"/>
        <end position="1036"/>
    </location>
</feature>
<feature type="compositionally biased region" description="Polar residues" evidence="10">
    <location>
        <begin position="831"/>
        <end position="840"/>
    </location>
</feature>
<dbReference type="Proteomes" id="UP000799770">
    <property type="component" value="Unassembled WGS sequence"/>
</dbReference>
<dbReference type="EMBL" id="ML977321">
    <property type="protein sequence ID" value="KAF2116321.1"/>
    <property type="molecule type" value="Genomic_DNA"/>
</dbReference>
<evidence type="ECO:0000256" key="10">
    <source>
        <dbReference type="SAM" id="MobiDB-lite"/>
    </source>
</evidence>
<dbReference type="InterPro" id="IPR037665">
    <property type="entry name" value="Nucleoporin_S59-like"/>
</dbReference>
<feature type="compositionally biased region" description="Low complexity" evidence="10">
    <location>
        <begin position="803"/>
        <end position="812"/>
    </location>
</feature>
<evidence type="ECO:0000256" key="5">
    <source>
        <dbReference type="ARBA" id="ARBA00022816"/>
    </source>
</evidence>
<dbReference type="GO" id="GO:0008139">
    <property type="term" value="F:nuclear localization sequence binding"/>
    <property type="evidence" value="ECO:0007669"/>
    <property type="project" value="TreeGrafter"/>
</dbReference>
<evidence type="ECO:0000256" key="4">
    <source>
        <dbReference type="ARBA" id="ARBA00022813"/>
    </source>
</evidence>
<proteinExistence type="inferred from homology"/>
<dbReference type="InterPro" id="IPR021967">
    <property type="entry name" value="Nup98_C"/>
</dbReference>
<reference evidence="12" key="1">
    <citation type="journal article" date="2020" name="Stud. Mycol.">
        <title>101 Dothideomycetes genomes: a test case for predicting lifestyles and emergence of pathogens.</title>
        <authorList>
            <person name="Haridas S."/>
            <person name="Albert R."/>
            <person name="Binder M."/>
            <person name="Bloem J."/>
            <person name="Labutti K."/>
            <person name="Salamov A."/>
            <person name="Andreopoulos B."/>
            <person name="Baker S."/>
            <person name="Barry K."/>
            <person name="Bills G."/>
            <person name="Bluhm B."/>
            <person name="Cannon C."/>
            <person name="Castanera R."/>
            <person name="Culley D."/>
            <person name="Daum C."/>
            <person name="Ezra D."/>
            <person name="Gonzalez J."/>
            <person name="Henrissat B."/>
            <person name="Kuo A."/>
            <person name="Liang C."/>
            <person name="Lipzen A."/>
            <person name="Lutzoni F."/>
            <person name="Magnuson J."/>
            <person name="Mondo S."/>
            <person name="Nolan M."/>
            <person name="Ohm R."/>
            <person name="Pangilinan J."/>
            <person name="Park H.-J."/>
            <person name="Ramirez L."/>
            <person name="Alfaro M."/>
            <person name="Sun H."/>
            <person name="Tritt A."/>
            <person name="Yoshinaga Y."/>
            <person name="Zwiers L.-H."/>
            <person name="Turgeon B."/>
            <person name="Goodwin S."/>
            <person name="Spatafora J."/>
            <person name="Crous P."/>
            <person name="Grigoriev I."/>
        </authorList>
    </citation>
    <scope>NUCLEOTIDE SEQUENCE</scope>
    <source>
        <strain evidence="12">CBS 627.86</strain>
    </source>
</reference>
<feature type="compositionally biased region" description="Gly residues" evidence="10">
    <location>
        <begin position="465"/>
        <end position="480"/>
    </location>
</feature>
<dbReference type="SUPFAM" id="SSF82215">
    <property type="entry name" value="C-terminal autoproteolytic domain of nucleoporin nup98"/>
    <property type="match status" value="1"/>
</dbReference>
<dbReference type="Gene3D" id="1.25.40.690">
    <property type="match status" value="1"/>
</dbReference>
<feature type="compositionally biased region" description="Gly residues" evidence="10">
    <location>
        <begin position="327"/>
        <end position="349"/>
    </location>
</feature>
<evidence type="ECO:0000259" key="11">
    <source>
        <dbReference type="PROSITE" id="PS51434"/>
    </source>
</evidence>
<comment type="similarity">
    <text evidence="2">Belongs to the nucleoporin GLFG family.</text>
</comment>
<organism evidence="12 13">
    <name type="scientific">Lophiotrema nucula</name>
    <dbReference type="NCBI Taxonomy" id="690887"/>
    <lineage>
        <taxon>Eukaryota</taxon>
        <taxon>Fungi</taxon>
        <taxon>Dikarya</taxon>
        <taxon>Ascomycota</taxon>
        <taxon>Pezizomycotina</taxon>
        <taxon>Dothideomycetes</taxon>
        <taxon>Pleosporomycetidae</taxon>
        <taxon>Pleosporales</taxon>
        <taxon>Lophiotremataceae</taxon>
        <taxon>Lophiotrema</taxon>
    </lineage>
</organism>
<feature type="compositionally biased region" description="Polar residues" evidence="10">
    <location>
        <begin position="793"/>
        <end position="802"/>
    </location>
</feature>
<dbReference type="PANTHER" id="PTHR23198:SF6">
    <property type="entry name" value="NUCLEAR PORE COMPLEX PROTEIN NUP98-NUP96"/>
    <property type="match status" value="1"/>
</dbReference>
<evidence type="ECO:0000256" key="9">
    <source>
        <dbReference type="ARBA" id="ARBA00023242"/>
    </source>
</evidence>
<feature type="region of interest" description="Disordered" evidence="10">
    <location>
        <begin position="1040"/>
        <end position="1178"/>
    </location>
</feature>
<dbReference type="InterPro" id="IPR007230">
    <property type="entry name" value="Nup98_auto-Pept-S59_dom"/>
</dbReference>
<sequence>MSFGGGGFGGFGSTNNQNQSAGFGSGGGFGTGTNNNTSSGFGSNTNANTTFGSKPFGSGSTGGLFGGGSTSGATFGGFGSTANNTTATSTFGSGGAGGGLFGQNKPATTFGSGGTTGGSLFGGGGSTGGGFGQTNTTGGFGTSATSSPFGANNQPQQQQQLQQQQQQNQPNNGTASTPFSAVNEKDASGQQQYQTITFQQPYMGYSLEELRLVDYNQGRRYGNSNGQAGAFGQSTGFGGFGSTQNAPTSFGSGANTNTGSGLFGGSGTGTGTTFGQGNTTTTFGSTPANTGGGLFGANKPGGGLFGSTSTSQPASGGLFGSSNTNTGGFGSGNTGTGFGSSTTGGGGLFGQQNQTQAKPGFGFGANTTTNTNTGGGGLFGGGSTGGGFGQPNTSTGGGLFGQQNQSSAPAFGAAQPTTGTTGGLFGGGGSSFGQNQTQTQNQPSGGLFGSGFGQNNQNQQKPAGGLFGSTGTGNTGGGLFGNNTQNQQTGGGLFGNTSTQNQTGGLFGAKPATGGGLFGSTNNNAGASTGGGLFGNIGQNNQQSSGTGLFGQSNQQKPAGGLFGSSQPAPSTGGGLFGNLNTGTNNNAGGLGGSLFGGSQTQQQPQQQPLNNSLFGASGGSLLNTSMNTNPYGNDALFAGLATPSQSPGPLATPLSSSQKNRKSAILPQHKLNPSASTRLLTPQNRKIGGYGFTYSTYGTPSSASSASSPGYSSNFFSPGSLTRSLGKSLSTSNLRNSFTPDTSILAPGAFSTNGRSFAGGSLKKLNINRNINTRVPLFDEPTPATKRVSFAGPSNGNDSAPTNGVTVNGTTDTQIVLRDGAEDEVPGEGSSRTSSTVNGEVNGATPTPRRPEMTQVNGGDLTPVPEQNALGPRSTSSLNAQQGPPDEDPTPGAYWSQPSMDQLRKMSPDQLKSVPNFEVGRQKVGKIEFNHGRPVDLTGINLGKLFGDIIVLNHRNASVYSSACTEPKIPNGTKINVPSRVILENSWPRRAKSERFKKGGLSQHKHVERLKRVGGTSFEQYDPESGVWIFTVPHFSSYGYDEDEEDNESSELSPPPDTPAQPTSSRVSSSQLTGTPQDDSPISLTQSSPDDTFDFKKGKRKRASVPGGFGDEVAYEEEGDGDVSMNTAGQSFLGQRSVGSLDGQHDNDYHEESESGSVVEQNMAGSVSEPVRTTGPFTAKEADSFKDSIKPKSILKASQPLRPAFGTPSKGQLVFDDDWANQLQRTISPRKQDRQTLRETQGDALRERDVNETKLAQTFNGSVIATKMDLMNSLFGTSGKGKDLAKKRMGTGIELPYAKRPKSSNDLNDLSEADRTFHSCNKPHFSETGILIYANHGPGDLEDGSFKTALHPIVGAHQDIRFARLPAFLDASPITLQPQQEYTKFAIEHGAPIAAIGSYAKKDTESLNFHAVAEVVDITTVFGHHEKQVWDLLAILFDENDQPPPDLSTQLIAQYKERFRKDKLSEFWRELVSADSQQHAQEARTAEEKAIAFLSGYNVPDACHALLNGMDLRLSTMVSQIPGDLVMRRDMISQIEEWRQLDVLSEMDESVRALYELLAGNCAQSDGKGEGGRENKASTFHIAERFGLDWRRAFGLRLWYGTLVDEPIEMAVAQFADALRDGKEHIKPKPWFIEEGVDMGWTDKQAEQREDILWGVLKLYASSKMELPVNIEEVIAPENVSGHPLHARLSWQLFQLFKSRYDDGEEADERRVGLPALRSGDAEQSFVSSTSSQAGDEQAEDPLVELGDKLTLTYAASLHSAEHWTTAAYVYTHLSSAGMREHYLRSLLVQFSKIYTIAEDDKTYSYLRELRIPETWMHAAAALQAKTEGDDVRQTLHLIKAEELEEAHEVLCRSVGPNAIIARDYDALRELLGDFVPTPTSTPVSSQRRAARPKDPVPGWAQGGQIYFDYIHLLDLASTRDTTHRVDEELNKEISALVMKLQHALESLSRDRWDQRGLEERVALSEIAGFVAGLVAKGKHSERARVLKLPLTEDLWLRHTTNLSSDYYRAVVAGAK</sequence>